<protein>
    <submittedName>
        <fullName evidence="1">Uncharacterized protein</fullName>
    </submittedName>
</protein>
<dbReference type="EMBL" id="VOQF01000024">
    <property type="protein sequence ID" value="TXC81590.1"/>
    <property type="molecule type" value="Genomic_DNA"/>
</dbReference>
<comment type="caution">
    <text evidence="1">The sequence shown here is derived from an EMBL/GenBank/DDBJ whole genome shotgun (WGS) entry which is preliminary data.</text>
</comment>
<reference evidence="1 2" key="1">
    <citation type="journal article" date="2005" name="Int. J. Syst. Evol. Microbiol.">
        <title>Bacillus litoralis sp. nov., isolated from a tidal flat of the Yellow Sea in Korea.</title>
        <authorList>
            <person name="Yoon J.H."/>
            <person name="Oh T.K."/>
        </authorList>
    </citation>
    <scope>NUCLEOTIDE SEQUENCE [LARGE SCALE GENOMIC DNA]</scope>
    <source>
        <strain evidence="1 2">SW-211</strain>
    </source>
</reference>
<name>A0A5C6V9U9_9BACI</name>
<dbReference type="AlphaFoldDB" id="A0A5C6V9U9"/>
<gene>
    <name evidence="1" type="ORF">FS935_22070</name>
</gene>
<accession>A0A5C6V9U9</accession>
<proteinExistence type="predicted"/>
<evidence type="ECO:0000313" key="1">
    <source>
        <dbReference type="EMBL" id="TXC81590.1"/>
    </source>
</evidence>
<dbReference type="OrthoDB" id="2870044at2"/>
<dbReference type="RefSeq" id="WP_146950778.1">
    <property type="nucleotide sequence ID" value="NZ_VOQF01000024.1"/>
</dbReference>
<evidence type="ECO:0000313" key="2">
    <source>
        <dbReference type="Proteomes" id="UP000321363"/>
    </source>
</evidence>
<organism evidence="1 2">
    <name type="scientific">Metabacillus litoralis</name>
    <dbReference type="NCBI Taxonomy" id="152268"/>
    <lineage>
        <taxon>Bacteria</taxon>
        <taxon>Bacillati</taxon>
        <taxon>Bacillota</taxon>
        <taxon>Bacilli</taxon>
        <taxon>Bacillales</taxon>
        <taxon>Bacillaceae</taxon>
        <taxon>Metabacillus</taxon>
    </lineage>
</organism>
<keyword evidence="2" id="KW-1185">Reference proteome</keyword>
<dbReference type="Proteomes" id="UP000321363">
    <property type="component" value="Unassembled WGS sequence"/>
</dbReference>
<sequence length="194" mass="22530">MKRLISISLIAVLSVVLIYWVDFSDFEIGKYDDFQEAIEKGIPYKVNDIIHTEIYDNVTIVMYTTDPNKEDFPLVNYEALALAFFKGSDKEGWENVGHHGWTHYENDNMTLHIEPLREYDNKGNELHEFYVVFGEVNNPGIVKVETKTKEEESFEEAEIIHHQDKSKRYYFNIGRESIVRGLSESGDVIDRQGG</sequence>